<feature type="non-terminal residue" evidence="2">
    <location>
        <position position="58"/>
    </location>
</feature>
<organism evidence="2">
    <name type="scientific">uncultured Gemmatimonadaceae bacterium</name>
    <dbReference type="NCBI Taxonomy" id="246130"/>
    <lineage>
        <taxon>Bacteria</taxon>
        <taxon>Pseudomonadati</taxon>
        <taxon>Gemmatimonadota</taxon>
        <taxon>Gemmatimonadia</taxon>
        <taxon>Gemmatimonadales</taxon>
        <taxon>Gemmatimonadaceae</taxon>
        <taxon>environmental samples</taxon>
    </lineage>
</organism>
<protein>
    <submittedName>
        <fullName evidence="2">Uncharacterized protein</fullName>
    </submittedName>
</protein>
<evidence type="ECO:0000313" key="2">
    <source>
        <dbReference type="EMBL" id="CAA9311632.1"/>
    </source>
</evidence>
<dbReference type="EMBL" id="CADCTU010000344">
    <property type="protein sequence ID" value="CAA9311632.1"/>
    <property type="molecule type" value="Genomic_DNA"/>
</dbReference>
<name>A0A6J4KPV3_9BACT</name>
<feature type="compositionally biased region" description="Polar residues" evidence="1">
    <location>
        <begin position="18"/>
        <end position="28"/>
    </location>
</feature>
<feature type="non-terminal residue" evidence="2">
    <location>
        <position position="1"/>
    </location>
</feature>
<gene>
    <name evidence="2" type="ORF">AVDCRST_MAG11-1534</name>
</gene>
<accession>A0A6J4KPV3</accession>
<feature type="region of interest" description="Disordered" evidence="1">
    <location>
        <begin position="1"/>
        <end position="58"/>
    </location>
</feature>
<evidence type="ECO:0000256" key="1">
    <source>
        <dbReference type="SAM" id="MobiDB-lite"/>
    </source>
</evidence>
<reference evidence="2" key="1">
    <citation type="submission" date="2020-02" db="EMBL/GenBank/DDBJ databases">
        <authorList>
            <person name="Meier V. D."/>
        </authorList>
    </citation>
    <scope>NUCLEOTIDE SEQUENCE</scope>
    <source>
        <strain evidence="2">AVDCRST_MAG11</strain>
    </source>
</reference>
<dbReference type="AlphaFoldDB" id="A0A6J4KPV3"/>
<sequence length="58" mass="6186">WGRCPAACRSGRPARSASVGSPRSSRPASTWRRSRSCSSSSGPSRRSRSGRSDDECAD</sequence>
<proteinExistence type="predicted"/>